<evidence type="ECO:0000256" key="1">
    <source>
        <dbReference type="SAM" id="SignalP"/>
    </source>
</evidence>
<gene>
    <name evidence="2" type="ORF">GCM10009430_44090</name>
</gene>
<sequence>MIKTIKLTKLILVLAFLSLCFACEQDSDIGNEKEISISEVKNIFDQKQRERLENNGSAINIDWNRGAFKNIAEKDGLVFPLKNVSNKYISNTDNGTNLHSILTNSYALAYKENGDIQLKLIQIIPTEQVHPLTGYVTVEDWNGNSNGHIIYKDGQVDLKQSSEFAKSLDCTITYYYDCTRVTVGGEVVSDECVLSGTSVTCVSDEIPTFAGDGAIGGGGPGSGSTSGECPHPYINGLTIPCGEILCEEGFVKDQYGNCVLEDNSIKLKKNQNRIGKISFNNSSKAEIAAHVLNYIRFCVENNISEVNLENIFSDFPIYGIFETFHTEIIFNGELIEIYIEIPVDRDFTKIRPHIGKIGDPFDGDSKISFTYFVNKDVNFPLPAFLVRIPSYLDDNFIDYLRGK</sequence>
<keyword evidence="3" id="KW-1185">Reference proteome</keyword>
<keyword evidence="1" id="KW-0732">Signal</keyword>
<accession>A0ABP3UE89</accession>
<evidence type="ECO:0008006" key="4">
    <source>
        <dbReference type="Google" id="ProtNLM"/>
    </source>
</evidence>
<dbReference type="RefSeq" id="WP_343914413.1">
    <property type="nucleotide sequence ID" value="NZ_BAAAGE010000006.1"/>
</dbReference>
<evidence type="ECO:0000313" key="3">
    <source>
        <dbReference type="Proteomes" id="UP001501758"/>
    </source>
</evidence>
<organism evidence="2 3">
    <name type="scientific">Aquimarina litoralis</name>
    <dbReference type="NCBI Taxonomy" id="584605"/>
    <lineage>
        <taxon>Bacteria</taxon>
        <taxon>Pseudomonadati</taxon>
        <taxon>Bacteroidota</taxon>
        <taxon>Flavobacteriia</taxon>
        <taxon>Flavobacteriales</taxon>
        <taxon>Flavobacteriaceae</taxon>
        <taxon>Aquimarina</taxon>
    </lineage>
</organism>
<evidence type="ECO:0000313" key="2">
    <source>
        <dbReference type="EMBL" id="GAA0731665.1"/>
    </source>
</evidence>
<reference evidence="3" key="1">
    <citation type="journal article" date="2019" name="Int. J. Syst. Evol. Microbiol.">
        <title>The Global Catalogue of Microorganisms (GCM) 10K type strain sequencing project: providing services to taxonomists for standard genome sequencing and annotation.</title>
        <authorList>
            <consortium name="The Broad Institute Genomics Platform"/>
            <consortium name="The Broad Institute Genome Sequencing Center for Infectious Disease"/>
            <person name="Wu L."/>
            <person name="Ma J."/>
        </authorList>
    </citation>
    <scope>NUCLEOTIDE SEQUENCE [LARGE SCALE GENOMIC DNA]</scope>
    <source>
        <strain evidence="3">JCM 15974</strain>
    </source>
</reference>
<dbReference type="Proteomes" id="UP001501758">
    <property type="component" value="Unassembled WGS sequence"/>
</dbReference>
<feature type="chain" id="PRO_5045437926" description="Kazal-type serine protease inhibitor domain-containing protein" evidence="1">
    <location>
        <begin position="23"/>
        <end position="403"/>
    </location>
</feature>
<comment type="caution">
    <text evidence="2">The sequence shown here is derived from an EMBL/GenBank/DDBJ whole genome shotgun (WGS) entry which is preliminary data.</text>
</comment>
<feature type="signal peptide" evidence="1">
    <location>
        <begin position="1"/>
        <end position="22"/>
    </location>
</feature>
<name>A0ABP3UE89_9FLAO</name>
<dbReference type="EMBL" id="BAAAGE010000006">
    <property type="protein sequence ID" value="GAA0731665.1"/>
    <property type="molecule type" value="Genomic_DNA"/>
</dbReference>
<proteinExistence type="predicted"/>
<protein>
    <recommendedName>
        <fullName evidence="4">Kazal-type serine protease inhibitor domain-containing protein</fullName>
    </recommendedName>
</protein>